<evidence type="ECO:0000259" key="2">
    <source>
        <dbReference type="Pfam" id="PF13843"/>
    </source>
</evidence>
<feature type="region of interest" description="Disordered" evidence="1">
    <location>
        <begin position="41"/>
        <end position="152"/>
    </location>
</feature>
<organism evidence="3 4">
    <name type="scientific">Perca flavescens</name>
    <name type="common">American yellow perch</name>
    <name type="synonym">Morone flavescens</name>
    <dbReference type="NCBI Taxonomy" id="8167"/>
    <lineage>
        <taxon>Eukaryota</taxon>
        <taxon>Metazoa</taxon>
        <taxon>Chordata</taxon>
        <taxon>Craniata</taxon>
        <taxon>Vertebrata</taxon>
        <taxon>Euteleostomi</taxon>
        <taxon>Actinopterygii</taxon>
        <taxon>Neopterygii</taxon>
        <taxon>Teleostei</taxon>
        <taxon>Neoteleostei</taxon>
        <taxon>Acanthomorphata</taxon>
        <taxon>Eupercaria</taxon>
        <taxon>Perciformes</taxon>
        <taxon>Percoidei</taxon>
        <taxon>Percidae</taxon>
        <taxon>Percinae</taxon>
        <taxon>Perca</taxon>
    </lineage>
</organism>
<feature type="compositionally biased region" description="Basic residues" evidence="1">
    <location>
        <begin position="70"/>
        <end position="82"/>
    </location>
</feature>
<keyword evidence="4" id="KW-1185">Reference proteome</keyword>
<evidence type="ECO:0000313" key="3">
    <source>
        <dbReference type="EMBL" id="TDH16336.1"/>
    </source>
</evidence>
<protein>
    <recommendedName>
        <fullName evidence="2">PiggyBac transposable element-derived protein domain-containing protein</fullName>
    </recommendedName>
</protein>
<dbReference type="PANTHER" id="PTHR46599:SF3">
    <property type="entry name" value="PIGGYBAC TRANSPOSABLE ELEMENT-DERIVED PROTEIN 4"/>
    <property type="match status" value="1"/>
</dbReference>
<feature type="domain" description="PiggyBac transposable element-derived protein" evidence="2">
    <location>
        <begin position="164"/>
        <end position="357"/>
    </location>
</feature>
<feature type="compositionally biased region" description="Basic residues" evidence="1">
    <location>
        <begin position="105"/>
        <end position="115"/>
    </location>
</feature>
<dbReference type="Pfam" id="PF13843">
    <property type="entry name" value="DDE_Tnp_1_7"/>
    <property type="match status" value="2"/>
</dbReference>
<dbReference type="AlphaFoldDB" id="A0A484DLH8"/>
<dbReference type="EMBL" id="SCKG01000002">
    <property type="protein sequence ID" value="TDH16336.1"/>
    <property type="molecule type" value="Genomic_DNA"/>
</dbReference>
<comment type="caution">
    <text evidence="3">The sequence shown here is derived from an EMBL/GenBank/DDBJ whole genome shotgun (WGS) entry which is preliminary data.</text>
</comment>
<proteinExistence type="predicted"/>
<evidence type="ECO:0000256" key="1">
    <source>
        <dbReference type="SAM" id="MobiDB-lite"/>
    </source>
</evidence>
<feature type="domain" description="PiggyBac transposable element-derived protein" evidence="2">
    <location>
        <begin position="358"/>
        <end position="478"/>
    </location>
</feature>
<dbReference type="InterPro" id="IPR029526">
    <property type="entry name" value="PGBD"/>
</dbReference>
<gene>
    <name evidence="3" type="ORF">EPR50_G00020930</name>
</gene>
<accession>A0A484DLH8</accession>
<reference evidence="3 4" key="1">
    <citation type="submission" date="2019-01" db="EMBL/GenBank/DDBJ databases">
        <title>A chromosome-scale genome assembly of the yellow perch, Perca flavescens.</title>
        <authorList>
            <person name="Feron R."/>
            <person name="Morvezen R."/>
            <person name="Bestin A."/>
            <person name="Haffray P."/>
            <person name="Klopp C."/>
            <person name="Zahm M."/>
            <person name="Cabau C."/>
            <person name="Roques C."/>
            <person name="Donnadieu C."/>
            <person name="Bouchez O."/>
            <person name="Christie M."/>
            <person name="Larson W."/>
            <person name="Guiguen Y."/>
        </authorList>
    </citation>
    <scope>NUCLEOTIDE SEQUENCE [LARGE SCALE GENOMIC DNA]</scope>
    <source>
        <strain evidence="3">YP-PL-M2</strain>
        <tissue evidence="3">Blood</tissue>
    </source>
</reference>
<evidence type="ECO:0000313" key="4">
    <source>
        <dbReference type="Proteomes" id="UP000295070"/>
    </source>
</evidence>
<name>A0A484DLH8_PERFV</name>
<dbReference type="PANTHER" id="PTHR46599">
    <property type="entry name" value="PIGGYBAC TRANSPOSABLE ELEMENT-DERIVED PROTEIN 4"/>
    <property type="match status" value="1"/>
</dbReference>
<dbReference type="Proteomes" id="UP000295070">
    <property type="component" value="Chromosome 2"/>
</dbReference>
<sequence length="480" mass="54693">MSEKDSEMSCINSVAEDMFLEGGDIILDKKCDVDMDWEPVTSAPVSKWPHGVEQQDNSSGEELPFPQNSRRPRGRGQGRGKGRGVEQQDSSSGEEPHLPTPQNSRRQRGRGRGKGRGCSQARSTSPSEERWNDVDVPDITPPQPTFRPRNVPGTQLIRTATYTALQLFQLFFTNSVLKKILQNTNNCGSTHHSTPSIPWIDLTMQDMFAFMSLVVYMGVGKCFSFTDYWCGGYLYSLLFPRRVMTGKKFLRISLSLHLSSSVGDAANDERRGTGAYNHLGKIKPLYKEMRDSCRRNYHPGQKIAIDERMVASKARTGLKQYMKNKPVCWGYKLFVLADSRNGYTWDFFVREGARQTVRIWACGTIRTNRIGFPRSKVNILVSKSPRGSIRWIRNGSLLFVHWRDTRDVFLCSTLHSAHAEDTVQRRVKGADRQWQLKDVSVPPVVKDYNRCMGGVDHSDALIGYYKVLHKTQRWYKTPLH</sequence>